<sequence>MAKHSSRWKLFLGLGLVTAVGLWGWRAWQGPVVNGYQVEAAPLVQQVVATGRVVANSRAQVGSEITAVVVERRVREGDRVGRGDVLLVLRADALKARAEEARAALDLLRTAQRPQAQASLARTESQLAQAKRELDRRKKLLDTRAVTKEDVEQAENAVAIALAAARQARIDAQALAPDGLQESILQERLRAAEADLAKTIVRAQFDGTVLTRNVEPGDLVQPGKTLLEIGTDTNAELLVPIDERNLGVLKVGQPATVIADAYPDNPFPARISTIAPAVDPERGTVDVRLQATPEPDFLRQDMTITVTITTGERDAAIVVPNDALFRSVNGTTAVWRYEDGKLAPVDVTTGLRGQSLTEVTEGLAPKDLIARAGAAFEPGQRVRLNITPLPDTASTRPASTAGETPMKFN</sequence>
<dbReference type="Pfam" id="PF25973">
    <property type="entry name" value="BSH_CzcB"/>
    <property type="match status" value="1"/>
</dbReference>
<proteinExistence type="inferred from homology"/>
<evidence type="ECO:0000313" key="6">
    <source>
        <dbReference type="EMBL" id="MBC2769910.1"/>
    </source>
</evidence>
<organism evidence="6 7">
    <name type="scientific">Pusillimonas minor</name>
    <dbReference type="NCBI Taxonomy" id="2697024"/>
    <lineage>
        <taxon>Bacteria</taxon>
        <taxon>Pseudomonadati</taxon>
        <taxon>Pseudomonadota</taxon>
        <taxon>Betaproteobacteria</taxon>
        <taxon>Burkholderiales</taxon>
        <taxon>Alcaligenaceae</taxon>
        <taxon>Pusillimonas</taxon>
    </lineage>
</organism>
<dbReference type="GO" id="GO:1990281">
    <property type="term" value="C:efflux pump complex"/>
    <property type="evidence" value="ECO:0007669"/>
    <property type="project" value="TreeGrafter"/>
</dbReference>
<dbReference type="Pfam" id="PF25954">
    <property type="entry name" value="Beta-barrel_RND_2"/>
    <property type="match status" value="1"/>
</dbReference>
<dbReference type="InterPro" id="IPR006143">
    <property type="entry name" value="RND_pump_MFP"/>
</dbReference>
<evidence type="ECO:0000259" key="5">
    <source>
        <dbReference type="Pfam" id="PF25973"/>
    </source>
</evidence>
<dbReference type="GO" id="GO:0015562">
    <property type="term" value="F:efflux transmembrane transporter activity"/>
    <property type="evidence" value="ECO:0007669"/>
    <property type="project" value="TreeGrafter"/>
</dbReference>
<feature type="coiled-coil region" evidence="2">
    <location>
        <begin position="91"/>
        <end position="157"/>
    </location>
</feature>
<dbReference type="AlphaFoldDB" id="A0A842HRC1"/>
<evidence type="ECO:0000259" key="4">
    <source>
        <dbReference type="Pfam" id="PF25954"/>
    </source>
</evidence>
<keyword evidence="2" id="KW-0175">Coiled coil</keyword>
<comment type="similarity">
    <text evidence="1">Belongs to the membrane fusion protein (MFP) (TC 8.A.1) family.</text>
</comment>
<protein>
    <submittedName>
        <fullName evidence="6">Efflux RND transporter periplasmic adaptor subunit</fullName>
    </submittedName>
</protein>
<evidence type="ECO:0000313" key="7">
    <source>
        <dbReference type="Proteomes" id="UP000545386"/>
    </source>
</evidence>
<gene>
    <name evidence="6" type="ORF">GTU67_08300</name>
</gene>
<dbReference type="PANTHER" id="PTHR30469">
    <property type="entry name" value="MULTIDRUG RESISTANCE PROTEIN MDTA"/>
    <property type="match status" value="1"/>
</dbReference>
<comment type="caution">
    <text evidence="6">The sequence shown here is derived from an EMBL/GenBank/DDBJ whole genome shotgun (WGS) entry which is preliminary data.</text>
</comment>
<evidence type="ECO:0000256" key="2">
    <source>
        <dbReference type="SAM" id="Coils"/>
    </source>
</evidence>
<dbReference type="Proteomes" id="UP000545386">
    <property type="component" value="Unassembled WGS sequence"/>
</dbReference>
<dbReference type="InterPro" id="IPR058792">
    <property type="entry name" value="Beta-barrel_RND_2"/>
</dbReference>
<dbReference type="InterPro" id="IPR058647">
    <property type="entry name" value="BSH_CzcB-like"/>
</dbReference>
<dbReference type="EMBL" id="JACJUU010000005">
    <property type="protein sequence ID" value="MBC2769910.1"/>
    <property type="molecule type" value="Genomic_DNA"/>
</dbReference>
<feature type="compositionally biased region" description="Polar residues" evidence="3">
    <location>
        <begin position="392"/>
        <end position="402"/>
    </location>
</feature>
<evidence type="ECO:0000256" key="1">
    <source>
        <dbReference type="ARBA" id="ARBA00009477"/>
    </source>
</evidence>
<feature type="domain" description="CusB-like beta-barrel" evidence="4">
    <location>
        <begin position="241"/>
        <end position="310"/>
    </location>
</feature>
<dbReference type="Gene3D" id="2.40.50.100">
    <property type="match status" value="1"/>
</dbReference>
<dbReference type="RefSeq" id="WP_185779624.1">
    <property type="nucleotide sequence ID" value="NZ_JACJUU010000005.1"/>
</dbReference>
<dbReference type="Gene3D" id="1.10.287.470">
    <property type="entry name" value="Helix hairpin bin"/>
    <property type="match status" value="1"/>
</dbReference>
<dbReference type="Gene3D" id="2.40.420.20">
    <property type="match status" value="1"/>
</dbReference>
<evidence type="ECO:0000256" key="3">
    <source>
        <dbReference type="SAM" id="MobiDB-lite"/>
    </source>
</evidence>
<name>A0A842HRC1_9BURK</name>
<dbReference type="Gene3D" id="2.40.30.170">
    <property type="match status" value="1"/>
</dbReference>
<accession>A0A842HRC1</accession>
<feature type="region of interest" description="Disordered" evidence="3">
    <location>
        <begin position="387"/>
        <end position="409"/>
    </location>
</feature>
<keyword evidence="7" id="KW-1185">Reference proteome</keyword>
<dbReference type="NCBIfam" id="TIGR01730">
    <property type="entry name" value="RND_mfp"/>
    <property type="match status" value="1"/>
</dbReference>
<dbReference type="SUPFAM" id="SSF111369">
    <property type="entry name" value="HlyD-like secretion proteins"/>
    <property type="match status" value="2"/>
</dbReference>
<dbReference type="PANTHER" id="PTHR30469:SF15">
    <property type="entry name" value="HLYD FAMILY OF SECRETION PROTEINS"/>
    <property type="match status" value="1"/>
</dbReference>
<feature type="domain" description="CzcB-like barrel-sandwich hybrid" evidence="5">
    <location>
        <begin position="59"/>
        <end position="229"/>
    </location>
</feature>
<reference evidence="6 7" key="1">
    <citation type="submission" date="2020-08" db="EMBL/GenBank/DDBJ databases">
        <title>Paraeoetvoesia sp. YC-7-48 draft genome sequence.</title>
        <authorList>
            <person name="Yao L."/>
        </authorList>
    </citation>
    <scope>NUCLEOTIDE SEQUENCE [LARGE SCALE GENOMIC DNA]</scope>
    <source>
        <strain evidence="7">YC-7-48</strain>
    </source>
</reference>